<dbReference type="GO" id="GO:0042834">
    <property type="term" value="F:peptidoglycan binding"/>
    <property type="evidence" value="ECO:0007669"/>
    <property type="project" value="InterPro"/>
</dbReference>
<sequence>MFPYHAIHIRWLLALFALFASINTVYAKEEIKYIDLAAPYVIIVASSNKPFSEEDLKGAYVSNGHRYYTVKVKQKSKKQISYQLRYGFFRTKSAAGKMQESLKIRFKKTYITKTRQSERNISSQSEIVPPAHAKLAEYLIVSTAYKTANVLAEIAGSALNKAPEASVKQVERTEQAGEDEAPQEVAEIKYDNYLVISLKTTNNLSDFDKVIKHPEIVNN</sequence>
<proteinExistence type="predicted"/>
<evidence type="ECO:0000313" key="2">
    <source>
        <dbReference type="EMBL" id="VAW69293.1"/>
    </source>
</evidence>
<feature type="domain" description="SPOR" evidence="1">
    <location>
        <begin position="39"/>
        <end position="110"/>
    </location>
</feature>
<feature type="non-terminal residue" evidence="2">
    <location>
        <position position="219"/>
    </location>
</feature>
<accession>A0A3B0XYT0</accession>
<organism evidence="2">
    <name type="scientific">hydrothermal vent metagenome</name>
    <dbReference type="NCBI Taxonomy" id="652676"/>
    <lineage>
        <taxon>unclassified sequences</taxon>
        <taxon>metagenomes</taxon>
        <taxon>ecological metagenomes</taxon>
    </lineage>
</organism>
<protein>
    <recommendedName>
        <fullName evidence="1">SPOR domain-containing protein</fullName>
    </recommendedName>
</protein>
<dbReference type="AlphaFoldDB" id="A0A3B0XYT0"/>
<reference evidence="2" key="1">
    <citation type="submission" date="2018-06" db="EMBL/GenBank/DDBJ databases">
        <authorList>
            <person name="Zhirakovskaya E."/>
        </authorList>
    </citation>
    <scope>NUCLEOTIDE SEQUENCE</scope>
</reference>
<dbReference type="Pfam" id="PF05036">
    <property type="entry name" value="SPOR"/>
    <property type="match status" value="1"/>
</dbReference>
<gene>
    <name evidence="2" type="ORF">MNBD_GAMMA09-1629</name>
</gene>
<evidence type="ECO:0000259" key="1">
    <source>
        <dbReference type="Pfam" id="PF05036"/>
    </source>
</evidence>
<name>A0A3B0XYT0_9ZZZZ</name>
<dbReference type="EMBL" id="UOFI01000151">
    <property type="protein sequence ID" value="VAW69293.1"/>
    <property type="molecule type" value="Genomic_DNA"/>
</dbReference>
<dbReference type="InterPro" id="IPR007730">
    <property type="entry name" value="SPOR-like_dom"/>
</dbReference>